<proteinExistence type="predicted"/>
<organism evidence="1 2">
    <name type="scientific">Fusarium oxysporum</name>
    <name type="common">Fusarium vascular wilt</name>
    <dbReference type="NCBI Taxonomy" id="5507"/>
    <lineage>
        <taxon>Eukaryota</taxon>
        <taxon>Fungi</taxon>
        <taxon>Dikarya</taxon>
        <taxon>Ascomycota</taxon>
        <taxon>Pezizomycotina</taxon>
        <taxon>Sordariomycetes</taxon>
        <taxon>Hypocreomycetidae</taxon>
        <taxon>Hypocreales</taxon>
        <taxon>Nectriaceae</taxon>
        <taxon>Fusarium</taxon>
        <taxon>Fusarium oxysporum species complex</taxon>
    </lineage>
</organism>
<dbReference type="AlphaFoldDB" id="A0A420M6F1"/>
<gene>
    <name evidence="1" type="ORF">BFJ69_g18103</name>
</gene>
<reference evidence="1 2" key="1">
    <citation type="journal article" date="2018" name="Sci. Rep.">
        <title>Characterisation of pathogen-specific regions and novel effector candidates in Fusarium oxysporum f. sp. cepae.</title>
        <authorList>
            <person name="Armitage A.D."/>
            <person name="Taylor A."/>
            <person name="Sobczyk M.K."/>
            <person name="Baxter L."/>
            <person name="Greenfield B.P."/>
            <person name="Bates H.J."/>
            <person name="Wilson F."/>
            <person name="Jackson A.C."/>
            <person name="Ott S."/>
            <person name="Harrison R.J."/>
            <person name="Clarkson J.P."/>
        </authorList>
    </citation>
    <scope>NUCLEOTIDE SEQUENCE [LARGE SCALE GENOMIC DNA]</scope>
    <source>
        <strain evidence="1 2">Fo_A13</strain>
    </source>
</reference>
<protein>
    <submittedName>
        <fullName evidence="1">Uncharacterized protein</fullName>
    </submittedName>
</protein>
<dbReference type="Proteomes" id="UP000285084">
    <property type="component" value="Unassembled WGS sequence"/>
</dbReference>
<sequence length="38" mass="4543">MQLLSFVVSTLVMVRRREVRHAPDRIWMLLSKHFSSES</sequence>
<evidence type="ECO:0000313" key="1">
    <source>
        <dbReference type="EMBL" id="RKK49112.1"/>
    </source>
</evidence>
<accession>A0A420M6F1</accession>
<comment type="caution">
    <text evidence="1">The sequence shown here is derived from an EMBL/GenBank/DDBJ whole genome shotgun (WGS) entry which is preliminary data.</text>
</comment>
<evidence type="ECO:0000313" key="2">
    <source>
        <dbReference type="Proteomes" id="UP000285084"/>
    </source>
</evidence>
<dbReference type="EMBL" id="MRCX01001424">
    <property type="protein sequence ID" value="RKK49112.1"/>
    <property type="molecule type" value="Genomic_DNA"/>
</dbReference>
<name>A0A420M6F1_FUSOX</name>